<organism evidence="1 2">
    <name type="scientific">Reticulomyxa filosa</name>
    <dbReference type="NCBI Taxonomy" id="46433"/>
    <lineage>
        <taxon>Eukaryota</taxon>
        <taxon>Sar</taxon>
        <taxon>Rhizaria</taxon>
        <taxon>Retaria</taxon>
        <taxon>Foraminifera</taxon>
        <taxon>Monothalamids</taxon>
        <taxon>Reticulomyxidae</taxon>
        <taxon>Reticulomyxa</taxon>
    </lineage>
</organism>
<reference evidence="1 2" key="1">
    <citation type="journal article" date="2013" name="Curr. Biol.">
        <title>The Genome of the Foraminiferan Reticulomyxa filosa.</title>
        <authorList>
            <person name="Glockner G."/>
            <person name="Hulsmann N."/>
            <person name="Schleicher M."/>
            <person name="Noegel A.A."/>
            <person name="Eichinger L."/>
            <person name="Gallinger C."/>
            <person name="Pawlowski J."/>
            <person name="Sierra R."/>
            <person name="Euteneuer U."/>
            <person name="Pillet L."/>
            <person name="Moustafa A."/>
            <person name="Platzer M."/>
            <person name="Groth M."/>
            <person name="Szafranski K."/>
            <person name="Schliwa M."/>
        </authorList>
    </citation>
    <scope>NUCLEOTIDE SEQUENCE [LARGE SCALE GENOMIC DNA]</scope>
</reference>
<name>X6L7L4_RETFI</name>
<dbReference type="AlphaFoldDB" id="X6L7L4"/>
<evidence type="ECO:0000313" key="1">
    <source>
        <dbReference type="EMBL" id="ETN97355.1"/>
    </source>
</evidence>
<accession>X6L7L4</accession>
<protein>
    <submittedName>
        <fullName evidence="1">Uncharacterized protein</fullName>
    </submittedName>
</protein>
<dbReference type="EMBL" id="ASPP01049974">
    <property type="protein sequence ID" value="ETN97355.1"/>
    <property type="molecule type" value="Genomic_DNA"/>
</dbReference>
<proteinExistence type="predicted"/>
<gene>
    <name evidence="1" type="ORF">RFI_40176</name>
</gene>
<dbReference type="Proteomes" id="UP000023152">
    <property type="component" value="Unassembled WGS sequence"/>
</dbReference>
<sequence>MEGLYTKWLELVNIKYMQFCKQRQEKLSKWKSKSEESEDMYLNMSLTLASNAIESFNRLKDSMAMFGELVGIYELHSLR</sequence>
<evidence type="ECO:0000313" key="2">
    <source>
        <dbReference type="Proteomes" id="UP000023152"/>
    </source>
</evidence>
<keyword evidence="2" id="KW-1185">Reference proteome</keyword>
<comment type="caution">
    <text evidence="1">The sequence shown here is derived from an EMBL/GenBank/DDBJ whole genome shotgun (WGS) entry which is preliminary data.</text>
</comment>